<dbReference type="SUPFAM" id="SSF51161">
    <property type="entry name" value="Trimeric LpxA-like enzymes"/>
    <property type="match status" value="1"/>
</dbReference>
<dbReference type="InterPro" id="IPR001451">
    <property type="entry name" value="Hexapep"/>
</dbReference>
<organism evidence="1 2">
    <name type="scientific">Peptostreptococcus equinus</name>
    <dbReference type="NCBI Taxonomy" id="3003601"/>
    <lineage>
        <taxon>Bacteria</taxon>
        <taxon>Bacillati</taxon>
        <taxon>Bacillota</taxon>
        <taxon>Clostridia</taxon>
        <taxon>Peptostreptococcales</taxon>
        <taxon>Peptostreptococcaceae</taxon>
        <taxon>Peptostreptococcus</taxon>
    </lineage>
</organism>
<evidence type="ECO:0000313" key="1">
    <source>
        <dbReference type="EMBL" id="WAW14154.1"/>
    </source>
</evidence>
<keyword evidence="2" id="KW-1185">Reference proteome</keyword>
<reference evidence="1" key="1">
    <citation type="submission" date="2022-12" db="EMBL/GenBank/DDBJ databases">
        <title>Peptostreptococcus.</title>
        <authorList>
            <person name="Lee S.H."/>
        </authorList>
    </citation>
    <scope>NUCLEOTIDE SEQUENCE</scope>
    <source>
        <strain evidence="1">CBA3647</strain>
    </source>
</reference>
<protein>
    <submittedName>
        <fullName evidence="1">Acyltransferase</fullName>
    </submittedName>
</protein>
<dbReference type="EMBL" id="CP114052">
    <property type="protein sequence ID" value="WAW14154.1"/>
    <property type="molecule type" value="Genomic_DNA"/>
</dbReference>
<dbReference type="PANTHER" id="PTHR43300">
    <property type="entry name" value="ACETYLTRANSFERASE"/>
    <property type="match status" value="1"/>
</dbReference>
<dbReference type="InterPro" id="IPR011004">
    <property type="entry name" value="Trimer_LpxA-like_sf"/>
</dbReference>
<sequence>MLKLVFNKLKVIMMKKDDFICFLRKQGVEIGYGCDIAKNFVIGDEPWLVKIGNNVRITQNVKFITHDGSIWTLRKMNLMDDKSVKYGNISVGDNTNIGWNVIVMPNIKIGKNCIIAAGAIVTKDIPDGEIWGGVPAKRIKSVYEFYKKNKEDVVPTFGMGNNEKREYLLKNRSDLFEF</sequence>
<gene>
    <name evidence="1" type="ORF">O0R46_05975</name>
</gene>
<dbReference type="CDD" id="cd04647">
    <property type="entry name" value="LbH_MAT_like"/>
    <property type="match status" value="1"/>
</dbReference>
<dbReference type="GO" id="GO:0016746">
    <property type="term" value="F:acyltransferase activity"/>
    <property type="evidence" value="ECO:0007669"/>
    <property type="project" value="UniProtKB-KW"/>
</dbReference>
<dbReference type="Pfam" id="PF14602">
    <property type="entry name" value="Hexapep_2"/>
    <property type="match status" value="1"/>
</dbReference>
<accession>A0ABY7JLC5</accession>
<dbReference type="RefSeq" id="WP_269310816.1">
    <property type="nucleotide sequence ID" value="NZ_CP114052.1"/>
</dbReference>
<proteinExistence type="predicted"/>
<dbReference type="Proteomes" id="UP001164187">
    <property type="component" value="Chromosome"/>
</dbReference>
<dbReference type="InterPro" id="IPR050179">
    <property type="entry name" value="Trans_hexapeptide_repeat"/>
</dbReference>
<dbReference type="PANTHER" id="PTHR43300:SF11">
    <property type="entry name" value="ACETYLTRANSFERASE RV3034C-RELATED"/>
    <property type="match status" value="1"/>
</dbReference>
<dbReference type="Gene3D" id="2.160.10.10">
    <property type="entry name" value="Hexapeptide repeat proteins"/>
    <property type="match status" value="1"/>
</dbReference>
<name>A0ABY7JLC5_9FIRM</name>
<keyword evidence="1" id="KW-0012">Acyltransferase</keyword>
<keyword evidence="1" id="KW-0808">Transferase</keyword>
<evidence type="ECO:0000313" key="2">
    <source>
        <dbReference type="Proteomes" id="UP001164187"/>
    </source>
</evidence>